<protein>
    <submittedName>
        <fullName evidence="1">DUF1365 family protein</fullName>
    </submittedName>
</protein>
<dbReference type="PANTHER" id="PTHR33973">
    <property type="entry name" value="OS07G0153300 PROTEIN"/>
    <property type="match status" value="1"/>
</dbReference>
<dbReference type="InterPro" id="IPR010775">
    <property type="entry name" value="DUF1365"/>
</dbReference>
<dbReference type="Proteomes" id="UP001223743">
    <property type="component" value="Unassembled WGS sequence"/>
</dbReference>
<comment type="caution">
    <text evidence="1">The sequence shown here is derived from an EMBL/GenBank/DDBJ whole genome shotgun (WGS) entry which is preliminary data.</text>
</comment>
<organism evidence="1 2">
    <name type="scientific">Kaistia geumhonensis</name>
    <dbReference type="NCBI Taxonomy" id="410839"/>
    <lineage>
        <taxon>Bacteria</taxon>
        <taxon>Pseudomonadati</taxon>
        <taxon>Pseudomonadota</taxon>
        <taxon>Alphaproteobacteria</taxon>
        <taxon>Hyphomicrobiales</taxon>
        <taxon>Kaistiaceae</taxon>
        <taxon>Kaistia</taxon>
    </lineage>
</organism>
<accession>A0ABU0M219</accession>
<dbReference type="Pfam" id="PF07103">
    <property type="entry name" value="DUF1365"/>
    <property type="match status" value="1"/>
</dbReference>
<dbReference type="EMBL" id="JAUSWJ010000001">
    <property type="protein sequence ID" value="MDQ0514982.1"/>
    <property type="molecule type" value="Genomic_DNA"/>
</dbReference>
<dbReference type="RefSeq" id="WP_266281549.1">
    <property type="nucleotide sequence ID" value="NZ_JAPKNF010000001.1"/>
</dbReference>
<reference evidence="1 2" key="1">
    <citation type="submission" date="2023-07" db="EMBL/GenBank/DDBJ databases">
        <title>Genomic Encyclopedia of Type Strains, Phase IV (KMG-IV): sequencing the most valuable type-strain genomes for metagenomic binning, comparative biology and taxonomic classification.</title>
        <authorList>
            <person name="Goeker M."/>
        </authorList>
    </citation>
    <scope>NUCLEOTIDE SEQUENCE [LARGE SCALE GENOMIC DNA]</scope>
    <source>
        <strain evidence="1 2">B1-1</strain>
    </source>
</reference>
<keyword evidence="2" id="KW-1185">Reference proteome</keyword>
<sequence>MSGASALFTGKVTHRRARPRRHALKYRVFWMLLDLDEIEALDARLRVFSRNRFNLLSFHDADHGWDGRGSLRQQIERRLVSAGIAPPAGPMRLLTMPRVLGYVFNPISIFFCHHADGRVGAIVYEVNNTFGQRHFYIAPAGEDAAAGAVLRHGCRKEFYVSPFMGMDLSYDFTVRVPDDQVALGVNGFDADGLVIATAMSGVRRPMTDAGLFGALVSHPLLTLKVIAGIHYEALKLWLKGVPLTRRPAPPADAVTLIPERQA</sequence>
<evidence type="ECO:0000313" key="2">
    <source>
        <dbReference type="Proteomes" id="UP001223743"/>
    </source>
</evidence>
<name>A0ABU0M219_9HYPH</name>
<evidence type="ECO:0000313" key="1">
    <source>
        <dbReference type="EMBL" id="MDQ0514982.1"/>
    </source>
</evidence>
<dbReference type="PANTHER" id="PTHR33973:SF4">
    <property type="entry name" value="OS07G0153300 PROTEIN"/>
    <property type="match status" value="1"/>
</dbReference>
<gene>
    <name evidence="1" type="ORF">QO015_000595</name>
</gene>
<proteinExistence type="predicted"/>